<keyword evidence="2" id="KW-1185">Reference proteome</keyword>
<comment type="caution">
    <text evidence="1">The sequence shown here is derived from an EMBL/GenBank/DDBJ whole genome shotgun (WGS) entry which is preliminary data.</text>
</comment>
<dbReference type="EMBL" id="BMBA01000002">
    <property type="protein sequence ID" value="GFZ32073.1"/>
    <property type="molecule type" value="Genomic_DNA"/>
</dbReference>
<organism evidence="1 2">
    <name type="scientific">Clostridium zeae</name>
    <dbReference type="NCBI Taxonomy" id="2759022"/>
    <lineage>
        <taxon>Bacteria</taxon>
        <taxon>Bacillati</taxon>
        <taxon>Bacillota</taxon>
        <taxon>Clostridia</taxon>
        <taxon>Eubacteriales</taxon>
        <taxon>Clostridiaceae</taxon>
        <taxon>Clostridium</taxon>
    </lineage>
</organism>
<accession>A0ABQ1EC51</accession>
<evidence type="ECO:0000313" key="1">
    <source>
        <dbReference type="EMBL" id="GFZ32073.1"/>
    </source>
</evidence>
<evidence type="ECO:0000313" key="2">
    <source>
        <dbReference type="Proteomes" id="UP000663802"/>
    </source>
</evidence>
<name>A0ABQ1EC51_9CLOT</name>
<gene>
    <name evidence="1" type="ORF">CSC2_25990</name>
</gene>
<protein>
    <submittedName>
        <fullName evidence="1">Uncharacterized protein</fullName>
    </submittedName>
</protein>
<sequence length="46" mass="5024">MFKKLSKVLLGVFLVSMLVVPVVSKNSISNLGNSYTTMGDWPTGTY</sequence>
<dbReference type="Proteomes" id="UP000663802">
    <property type="component" value="Unassembled WGS sequence"/>
</dbReference>
<reference evidence="1 2" key="1">
    <citation type="journal article" date="2021" name="Int. J. Syst. Evol. Microbiol.">
        <title>Clostridium zeae sp. nov., isolated from corn silage.</title>
        <authorList>
            <person name="Kobayashi H."/>
            <person name="Tanizawa Y."/>
            <person name="Yagura M."/>
            <person name="Sakamoto M."/>
            <person name="Ohkuma M."/>
            <person name="Tohno M."/>
        </authorList>
    </citation>
    <scope>NUCLEOTIDE SEQUENCE [LARGE SCALE GENOMIC DNA]</scope>
    <source>
        <strain evidence="1 2">CSC2</strain>
    </source>
</reference>
<dbReference type="RefSeq" id="WP_206870349.1">
    <property type="nucleotide sequence ID" value="NZ_BMBA01000002.1"/>
</dbReference>
<proteinExistence type="predicted"/>